<comment type="caution">
    <text evidence="2">The sequence shown here is derived from an EMBL/GenBank/DDBJ whole genome shotgun (WGS) entry which is preliminary data.</text>
</comment>
<feature type="signal peptide" evidence="1">
    <location>
        <begin position="1"/>
        <end position="28"/>
    </location>
</feature>
<sequence>MRRGLASAAVVGAAALAAGILTATPAYAGTCVASDPCDTTVTFDVTAGALQITVPDTVDLANDGTPGGFAYGQLGAITVDDLRASATPSWVATVSSTAFITGAGTDPGTSIPASDVYYCSGDATATTGSGTFVPGQASPCDPPPPADGTALDTPATAFSHTVLPADTGNNSATWNPLLTVAVPLSAIAGQFTGTITHSVA</sequence>
<feature type="chain" id="PRO_5045442542" description="SipW-cognate class signal peptide" evidence="1">
    <location>
        <begin position="29"/>
        <end position="200"/>
    </location>
</feature>
<reference evidence="2 3" key="1">
    <citation type="submission" date="2021-02" db="EMBL/GenBank/DDBJ databases">
        <authorList>
            <person name="Lee D.-H."/>
        </authorList>
    </citation>
    <scope>NUCLEOTIDE SEQUENCE [LARGE SCALE GENOMIC DNA]</scope>
    <source>
        <strain evidence="2 3">MMS20-R2-29</strain>
    </source>
</reference>
<evidence type="ECO:0000313" key="2">
    <source>
        <dbReference type="EMBL" id="MBM7086156.1"/>
    </source>
</evidence>
<dbReference type="RefSeq" id="WP_204961345.1">
    <property type="nucleotide sequence ID" value="NZ_JAFEUO010000008.1"/>
</dbReference>
<gene>
    <name evidence="2" type="ORF">JQN84_26880</name>
</gene>
<name>A0ABS2JIV6_9ACTN</name>
<protein>
    <recommendedName>
        <fullName evidence="4">SipW-cognate class signal peptide</fullName>
    </recommendedName>
</protein>
<keyword evidence="1" id="KW-0732">Signal</keyword>
<accession>A0ABS2JIV6</accession>
<evidence type="ECO:0000256" key="1">
    <source>
        <dbReference type="SAM" id="SignalP"/>
    </source>
</evidence>
<dbReference type="Proteomes" id="UP000809587">
    <property type="component" value="Unassembled WGS sequence"/>
</dbReference>
<evidence type="ECO:0008006" key="4">
    <source>
        <dbReference type="Google" id="ProtNLM"/>
    </source>
</evidence>
<dbReference type="EMBL" id="JAFEUO010000008">
    <property type="protein sequence ID" value="MBM7086156.1"/>
    <property type="molecule type" value="Genomic_DNA"/>
</dbReference>
<keyword evidence="3" id="KW-1185">Reference proteome</keyword>
<organism evidence="2 3">
    <name type="scientific">Micromonospora humidisoli</name>
    <dbReference type="NCBI Taxonomy" id="2807622"/>
    <lineage>
        <taxon>Bacteria</taxon>
        <taxon>Bacillati</taxon>
        <taxon>Actinomycetota</taxon>
        <taxon>Actinomycetes</taxon>
        <taxon>Micromonosporales</taxon>
        <taxon>Micromonosporaceae</taxon>
        <taxon>Micromonospora</taxon>
    </lineage>
</organism>
<proteinExistence type="predicted"/>
<evidence type="ECO:0000313" key="3">
    <source>
        <dbReference type="Proteomes" id="UP000809587"/>
    </source>
</evidence>